<reference evidence="5 6" key="1">
    <citation type="journal article" date="2007" name="Science">
        <title>Sea anemone genome reveals ancestral eumetazoan gene repertoire and genomic organization.</title>
        <authorList>
            <person name="Putnam N.H."/>
            <person name="Srivastava M."/>
            <person name="Hellsten U."/>
            <person name="Dirks B."/>
            <person name="Chapman J."/>
            <person name="Salamov A."/>
            <person name="Terry A."/>
            <person name="Shapiro H."/>
            <person name="Lindquist E."/>
            <person name="Kapitonov V.V."/>
            <person name="Jurka J."/>
            <person name="Genikhovich G."/>
            <person name="Grigoriev I.V."/>
            <person name="Lucas S.M."/>
            <person name="Steele R.E."/>
            <person name="Finnerty J.R."/>
            <person name="Technau U."/>
            <person name="Martindale M.Q."/>
            <person name="Rokhsar D.S."/>
        </authorList>
    </citation>
    <scope>NUCLEOTIDE SEQUENCE [LARGE SCALE GENOMIC DNA]</scope>
    <source>
        <strain evidence="6">CH2 X CH6</strain>
    </source>
</reference>
<dbReference type="EMBL" id="DS469702">
    <property type="protein sequence ID" value="EDO35310.1"/>
    <property type="molecule type" value="Genomic_DNA"/>
</dbReference>
<dbReference type="InterPro" id="IPR026645">
    <property type="entry name" value="Dermatopontin"/>
</dbReference>
<comment type="similarity">
    <text evidence="2">Belongs to the dermatopontin family.</text>
</comment>
<evidence type="ECO:0000256" key="2">
    <source>
        <dbReference type="ARBA" id="ARBA00008712"/>
    </source>
</evidence>
<dbReference type="AlphaFoldDB" id="A7SLW7"/>
<keyword evidence="4" id="KW-1015">Disulfide bond</keyword>
<dbReference type="InParanoid" id="A7SLW7"/>
<dbReference type="PANTHER" id="PTHR15040:SF1">
    <property type="entry name" value="DERMATOPONTIN-LIKE ISOFORM X1"/>
    <property type="match status" value="1"/>
</dbReference>
<evidence type="ECO:0000256" key="1">
    <source>
        <dbReference type="ARBA" id="ARBA00004613"/>
    </source>
</evidence>
<dbReference type="PhylomeDB" id="A7SLW7"/>
<accession>A7SLW7</accession>
<keyword evidence="6" id="KW-1185">Reference proteome</keyword>
<feature type="non-terminal residue" evidence="5">
    <location>
        <position position="1"/>
    </location>
</feature>
<comment type="subcellular location">
    <subcellularLocation>
        <location evidence="1">Secreted</location>
    </subcellularLocation>
</comment>
<dbReference type="eggNOG" id="ENOG502RTKC">
    <property type="taxonomic scope" value="Eukaryota"/>
</dbReference>
<name>A7SLW7_NEMVE</name>
<dbReference type="PANTHER" id="PTHR15040">
    <property type="entry name" value="DERMATOPONTIN-RELATED"/>
    <property type="match status" value="1"/>
</dbReference>
<protein>
    <submittedName>
        <fullName evidence="5">Uncharacterized protein</fullName>
    </submittedName>
</protein>
<dbReference type="Pfam" id="PF14704">
    <property type="entry name" value="DERM"/>
    <property type="match status" value="1"/>
</dbReference>
<dbReference type="HOGENOM" id="CLU_122082_0_0_1"/>
<dbReference type="GO" id="GO:0005576">
    <property type="term" value="C:extracellular region"/>
    <property type="evidence" value="ECO:0007669"/>
    <property type="project" value="UniProtKB-SubCell"/>
</dbReference>
<evidence type="ECO:0000313" key="6">
    <source>
        <dbReference type="Proteomes" id="UP000001593"/>
    </source>
</evidence>
<dbReference type="OrthoDB" id="5975249at2759"/>
<dbReference type="GO" id="GO:0030199">
    <property type="term" value="P:collagen fibril organization"/>
    <property type="evidence" value="ECO:0000318"/>
    <property type="project" value="GO_Central"/>
</dbReference>
<sequence length="164" mass="18801">WYNQWDGSFNVKCPAGSTLSMIRSLYSRCHHDRVFSFACKYSRLSYTTGSEVCNWSSSYVNSYLGAMSFTCPGNGFVAGVHSEHSNSAGDRRFKFKCCSRLNVQRYGCYTTGHINDYQQIFHYALPHGTYLAGVESHFNASKRDRLWKLRICGARVRLCKWSLI</sequence>
<evidence type="ECO:0000256" key="3">
    <source>
        <dbReference type="ARBA" id="ARBA00022525"/>
    </source>
</evidence>
<dbReference type="FunCoup" id="A7SLW7">
    <property type="interactions" value="21"/>
</dbReference>
<evidence type="ECO:0000313" key="5">
    <source>
        <dbReference type="EMBL" id="EDO35310.1"/>
    </source>
</evidence>
<evidence type="ECO:0000256" key="4">
    <source>
        <dbReference type="ARBA" id="ARBA00023157"/>
    </source>
</evidence>
<organism evidence="5 6">
    <name type="scientific">Nematostella vectensis</name>
    <name type="common">Starlet sea anemone</name>
    <dbReference type="NCBI Taxonomy" id="45351"/>
    <lineage>
        <taxon>Eukaryota</taxon>
        <taxon>Metazoa</taxon>
        <taxon>Cnidaria</taxon>
        <taxon>Anthozoa</taxon>
        <taxon>Hexacorallia</taxon>
        <taxon>Actiniaria</taxon>
        <taxon>Edwardsiidae</taxon>
        <taxon>Nematostella</taxon>
    </lineage>
</organism>
<keyword evidence="3" id="KW-0964">Secreted</keyword>
<dbReference type="KEGG" id="nve:5506736"/>
<proteinExistence type="inferred from homology"/>
<dbReference type="Proteomes" id="UP000001593">
    <property type="component" value="Unassembled WGS sequence"/>
</dbReference>
<dbReference type="OMA" id="YVNEYDQ"/>
<gene>
    <name evidence="5" type="ORF">NEMVEDRAFT_v1g123125</name>
</gene>